<sequence>MSSSDPHRSHSGSVHDLDSVSSIEYGRKRSPMSPKITLTAHIKSFMNLSGRKIDLGNVTAQTSTTWSIPNLCITEDSPNPTNMQMQLSEGPGSTLEILSKDNTKSNFPPDFLLNPGESQEPLGKSKQPSLNIPSGSQVNVGYEKQVDGGKQKRLLENVTWTCLLEGNPGLMLHQSK</sequence>
<feature type="compositionally biased region" description="Basic and acidic residues" evidence="1">
    <location>
        <begin position="1"/>
        <end position="18"/>
    </location>
</feature>
<feature type="region of interest" description="Disordered" evidence="1">
    <location>
        <begin position="1"/>
        <end position="30"/>
    </location>
</feature>
<accession>A0A9Q3HZH4</accession>
<comment type="caution">
    <text evidence="2">The sequence shown here is derived from an EMBL/GenBank/DDBJ whole genome shotgun (WGS) entry which is preliminary data.</text>
</comment>
<dbReference type="Proteomes" id="UP000765509">
    <property type="component" value="Unassembled WGS sequence"/>
</dbReference>
<dbReference type="AlphaFoldDB" id="A0A9Q3HZH4"/>
<protein>
    <submittedName>
        <fullName evidence="2">Uncharacterized protein</fullName>
    </submittedName>
</protein>
<feature type="region of interest" description="Disordered" evidence="1">
    <location>
        <begin position="112"/>
        <end position="137"/>
    </location>
</feature>
<keyword evidence="3" id="KW-1185">Reference proteome</keyword>
<evidence type="ECO:0000313" key="2">
    <source>
        <dbReference type="EMBL" id="MBW0521847.1"/>
    </source>
</evidence>
<gene>
    <name evidence="2" type="ORF">O181_061562</name>
</gene>
<dbReference type="EMBL" id="AVOT02029125">
    <property type="protein sequence ID" value="MBW0521847.1"/>
    <property type="molecule type" value="Genomic_DNA"/>
</dbReference>
<organism evidence="2 3">
    <name type="scientific">Austropuccinia psidii MF-1</name>
    <dbReference type="NCBI Taxonomy" id="1389203"/>
    <lineage>
        <taxon>Eukaryota</taxon>
        <taxon>Fungi</taxon>
        <taxon>Dikarya</taxon>
        <taxon>Basidiomycota</taxon>
        <taxon>Pucciniomycotina</taxon>
        <taxon>Pucciniomycetes</taxon>
        <taxon>Pucciniales</taxon>
        <taxon>Sphaerophragmiaceae</taxon>
        <taxon>Austropuccinia</taxon>
    </lineage>
</organism>
<name>A0A9Q3HZH4_9BASI</name>
<feature type="compositionally biased region" description="Polar residues" evidence="1">
    <location>
        <begin position="126"/>
        <end position="137"/>
    </location>
</feature>
<proteinExistence type="predicted"/>
<reference evidence="2" key="1">
    <citation type="submission" date="2021-03" db="EMBL/GenBank/DDBJ databases">
        <title>Draft genome sequence of rust myrtle Austropuccinia psidii MF-1, a brazilian biotype.</title>
        <authorList>
            <person name="Quecine M.C."/>
            <person name="Pachon D.M.R."/>
            <person name="Bonatelli M.L."/>
            <person name="Correr F.H."/>
            <person name="Franceschini L.M."/>
            <person name="Leite T.F."/>
            <person name="Margarido G.R.A."/>
            <person name="Almeida C.A."/>
            <person name="Ferrarezi J.A."/>
            <person name="Labate C.A."/>
        </authorList>
    </citation>
    <scope>NUCLEOTIDE SEQUENCE</scope>
    <source>
        <strain evidence="2">MF-1</strain>
    </source>
</reference>
<evidence type="ECO:0000256" key="1">
    <source>
        <dbReference type="SAM" id="MobiDB-lite"/>
    </source>
</evidence>
<evidence type="ECO:0000313" key="3">
    <source>
        <dbReference type="Proteomes" id="UP000765509"/>
    </source>
</evidence>